<comment type="caution">
    <text evidence="1">The sequence shown here is derived from an EMBL/GenBank/DDBJ whole genome shotgun (WGS) entry which is preliminary data.</text>
</comment>
<reference evidence="1 2" key="1">
    <citation type="submission" date="2020-04" db="EMBL/GenBank/DDBJ databases">
        <authorList>
            <person name="Hitch T.C.A."/>
            <person name="Wylensek D."/>
            <person name="Clavel T."/>
        </authorList>
    </citation>
    <scope>NUCLEOTIDE SEQUENCE [LARGE SCALE GENOMIC DNA]</scope>
    <source>
        <strain evidence="1 2">105184</strain>
    </source>
</reference>
<dbReference type="Pfam" id="PF14335">
    <property type="entry name" value="DUF4391"/>
    <property type="match status" value="1"/>
</dbReference>
<dbReference type="EMBL" id="JABAGR010000013">
    <property type="protein sequence ID" value="NMF26720.1"/>
    <property type="molecule type" value="Genomic_DNA"/>
</dbReference>
<protein>
    <submittedName>
        <fullName evidence="1">DUF4391 domain-containing protein</fullName>
    </submittedName>
</protein>
<dbReference type="RefSeq" id="WP_170104744.1">
    <property type="nucleotide sequence ID" value="NZ_JABAGR010000013.1"/>
</dbReference>
<dbReference type="InterPro" id="IPR025503">
    <property type="entry name" value="DUF4391"/>
</dbReference>
<sequence>MRMDWRDVLRLPEAAYASGRRIPKTVLASRAMLTKREEKVLDKVRRVEHFATVSKGTTQVLPRVDDDHDIQSVIILRCQMAGDSQAVAEVAGLLHGCFPNPTVILQEAGDQVAVSVDITRRSLAERGATVVSGVESTGLFDPGDERYAPFLRALAFENLPQDDLLSYLEALAGCARLSRAIPALGFYPSCAPGDRERLLELVAEYDRCQREVDELAERRRGSDVSPNESARLRMEIRKVERRRDGRLDEIRRLCRRDGQNTEVTR</sequence>
<evidence type="ECO:0000313" key="2">
    <source>
        <dbReference type="Proteomes" id="UP000565613"/>
    </source>
</evidence>
<name>A0A7X9TC40_9ACTN</name>
<proteinExistence type="predicted"/>
<dbReference type="Proteomes" id="UP000565613">
    <property type="component" value="Unassembled WGS sequence"/>
</dbReference>
<gene>
    <name evidence="1" type="ORF">HF885_09860</name>
</gene>
<organism evidence="1 2">
    <name type="scientific">Parafannyhessea umbonata</name>
    <dbReference type="NCBI Taxonomy" id="604330"/>
    <lineage>
        <taxon>Bacteria</taxon>
        <taxon>Bacillati</taxon>
        <taxon>Actinomycetota</taxon>
        <taxon>Coriobacteriia</taxon>
        <taxon>Coriobacteriales</taxon>
        <taxon>Atopobiaceae</taxon>
        <taxon>Parafannyhessea</taxon>
    </lineage>
</organism>
<dbReference type="AlphaFoldDB" id="A0A7X9TC40"/>
<evidence type="ECO:0000313" key="1">
    <source>
        <dbReference type="EMBL" id="NMF26720.1"/>
    </source>
</evidence>
<accession>A0A7X9TC40</accession>